<dbReference type="PROSITE" id="PS51257">
    <property type="entry name" value="PROKAR_LIPOPROTEIN"/>
    <property type="match status" value="1"/>
</dbReference>
<feature type="transmembrane region" description="Helical" evidence="2">
    <location>
        <begin position="164"/>
        <end position="187"/>
    </location>
</feature>
<keyword evidence="4" id="KW-1185">Reference proteome</keyword>
<dbReference type="AlphaFoldDB" id="A0A0C2X0E0"/>
<dbReference type="EMBL" id="KN824281">
    <property type="protein sequence ID" value="KIM31763.1"/>
    <property type="molecule type" value="Genomic_DNA"/>
</dbReference>
<reference evidence="4" key="2">
    <citation type="submission" date="2015-01" db="EMBL/GenBank/DDBJ databases">
        <title>Evolutionary Origins and Diversification of the Mycorrhizal Mutualists.</title>
        <authorList>
            <consortium name="DOE Joint Genome Institute"/>
            <consortium name="Mycorrhizal Genomics Consortium"/>
            <person name="Kohler A."/>
            <person name="Kuo A."/>
            <person name="Nagy L.G."/>
            <person name="Floudas D."/>
            <person name="Copeland A."/>
            <person name="Barry K.W."/>
            <person name="Cichocki N."/>
            <person name="Veneault-Fourrey C."/>
            <person name="LaButti K."/>
            <person name="Lindquist E.A."/>
            <person name="Lipzen A."/>
            <person name="Lundell T."/>
            <person name="Morin E."/>
            <person name="Murat C."/>
            <person name="Riley R."/>
            <person name="Ohm R."/>
            <person name="Sun H."/>
            <person name="Tunlid A."/>
            <person name="Henrissat B."/>
            <person name="Grigoriev I.V."/>
            <person name="Hibbett D.S."/>
            <person name="Martin F."/>
        </authorList>
    </citation>
    <scope>NUCLEOTIDE SEQUENCE [LARGE SCALE GENOMIC DNA]</scope>
    <source>
        <strain evidence="4">MAFF 305830</strain>
    </source>
</reference>
<feature type="transmembrane region" description="Helical" evidence="2">
    <location>
        <begin position="250"/>
        <end position="273"/>
    </location>
</feature>
<feature type="compositionally biased region" description="Low complexity" evidence="1">
    <location>
        <begin position="127"/>
        <end position="150"/>
    </location>
</feature>
<evidence type="ECO:0000256" key="2">
    <source>
        <dbReference type="SAM" id="Phobius"/>
    </source>
</evidence>
<sequence>MRQNPCLVYAYMVGSCASVFVEVDALNQSSTYPAPLSDSSQGIQSAGPCTCGRVPYNLISACASCQGKNILPWQAYNSSCGNFVGQYNFSTHVPVGTALPKWATKQTTANIFVWDTAVSDNGDGEFLPSNSSTTTTSSQPSQTPDPSSLPRHPYSQELELEATAGVALGALAVALAFFIISAFIYLWRRVPSKSDKAKAPSSSRASTILHSVLFTSVVVISLINSCTTTWTSVGLTVGGALGVDSLRHLLNYLVFTSWWTFVGSAFFLLAFLYDRSNRDQDGTFTAKRFGTLHGHLLWLLLTWCLWLLGASLFAASIAQMTECQLHCTQLRVISAFAFIELIAISMILVVVVLSYWSSYRRSRPPKRLSRPQSQSQHPARRKK</sequence>
<evidence type="ECO:0000256" key="1">
    <source>
        <dbReference type="SAM" id="MobiDB-lite"/>
    </source>
</evidence>
<evidence type="ECO:0008006" key="5">
    <source>
        <dbReference type="Google" id="ProtNLM"/>
    </source>
</evidence>
<evidence type="ECO:0000313" key="4">
    <source>
        <dbReference type="Proteomes" id="UP000054097"/>
    </source>
</evidence>
<feature type="transmembrane region" description="Helical" evidence="2">
    <location>
        <begin position="330"/>
        <end position="356"/>
    </location>
</feature>
<dbReference type="OrthoDB" id="2576311at2759"/>
<keyword evidence="2" id="KW-1133">Transmembrane helix</keyword>
<reference evidence="3 4" key="1">
    <citation type="submission" date="2014-04" db="EMBL/GenBank/DDBJ databases">
        <authorList>
            <consortium name="DOE Joint Genome Institute"/>
            <person name="Kuo A."/>
            <person name="Zuccaro A."/>
            <person name="Kohler A."/>
            <person name="Nagy L.G."/>
            <person name="Floudas D."/>
            <person name="Copeland A."/>
            <person name="Barry K.W."/>
            <person name="Cichocki N."/>
            <person name="Veneault-Fourrey C."/>
            <person name="LaButti K."/>
            <person name="Lindquist E.A."/>
            <person name="Lipzen A."/>
            <person name="Lundell T."/>
            <person name="Morin E."/>
            <person name="Murat C."/>
            <person name="Sun H."/>
            <person name="Tunlid A."/>
            <person name="Henrissat B."/>
            <person name="Grigoriev I.V."/>
            <person name="Hibbett D.S."/>
            <person name="Martin F."/>
            <person name="Nordberg H.P."/>
            <person name="Cantor M.N."/>
            <person name="Hua S.X."/>
        </authorList>
    </citation>
    <scope>NUCLEOTIDE SEQUENCE [LARGE SCALE GENOMIC DNA]</scope>
    <source>
        <strain evidence="3 4">MAFF 305830</strain>
    </source>
</reference>
<keyword evidence="2" id="KW-0472">Membrane</keyword>
<gene>
    <name evidence="3" type="ORF">M408DRAFT_237901</name>
</gene>
<feature type="transmembrane region" description="Helical" evidence="2">
    <location>
        <begin position="294"/>
        <end position="318"/>
    </location>
</feature>
<feature type="region of interest" description="Disordered" evidence="1">
    <location>
        <begin position="362"/>
        <end position="383"/>
    </location>
</feature>
<organism evidence="3 4">
    <name type="scientific">Serendipita vermifera MAFF 305830</name>
    <dbReference type="NCBI Taxonomy" id="933852"/>
    <lineage>
        <taxon>Eukaryota</taxon>
        <taxon>Fungi</taxon>
        <taxon>Dikarya</taxon>
        <taxon>Basidiomycota</taxon>
        <taxon>Agaricomycotina</taxon>
        <taxon>Agaricomycetes</taxon>
        <taxon>Sebacinales</taxon>
        <taxon>Serendipitaceae</taxon>
        <taxon>Serendipita</taxon>
    </lineage>
</organism>
<dbReference type="Proteomes" id="UP000054097">
    <property type="component" value="Unassembled WGS sequence"/>
</dbReference>
<accession>A0A0C2X0E0</accession>
<dbReference type="STRING" id="933852.A0A0C2X0E0"/>
<protein>
    <recommendedName>
        <fullName evidence="5">MARVEL domain-containing protein</fullName>
    </recommendedName>
</protein>
<evidence type="ECO:0000313" key="3">
    <source>
        <dbReference type="EMBL" id="KIM31763.1"/>
    </source>
</evidence>
<keyword evidence="2" id="KW-0812">Transmembrane</keyword>
<feature type="region of interest" description="Disordered" evidence="1">
    <location>
        <begin position="124"/>
        <end position="152"/>
    </location>
</feature>
<proteinExistence type="predicted"/>
<name>A0A0C2X0E0_SERVB</name>
<dbReference type="HOGENOM" id="CLU_721919_0_0_1"/>
<feature type="transmembrane region" description="Helical" evidence="2">
    <location>
        <begin position="208"/>
        <end position="230"/>
    </location>
</feature>